<evidence type="ECO:0000256" key="1">
    <source>
        <dbReference type="ARBA" id="ARBA00022729"/>
    </source>
</evidence>
<sequence>MKTEMRKTSSLLGIGMVALLGLSACGGDAEEPAAESDQEMTEETMESEAPMDEETESMESEEPMDEESESMGEADPAANLVGASCEAYAEEVPEGDGSVEGMAQDPVATAASNNPMLTTLTAAVSGELNPDVDLVDTLNGDEFTVIAPTDDAFAAIPEEDLNAVVEDADMLTDVLTYHVIPGQLSPDEIAGEHETVNGATVTVEGEGDDLMFDEAGLVCGGVMTDNATVYMVDAVLMPAAAEE</sequence>
<dbReference type="PROSITE" id="PS50213">
    <property type="entry name" value="FAS1"/>
    <property type="match status" value="1"/>
</dbReference>
<dbReference type="PROSITE" id="PS51257">
    <property type="entry name" value="PROKAR_LIPOPROTEIN"/>
    <property type="match status" value="1"/>
</dbReference>
<name>A0A0W8IFL2_9MICC</name>
<dbReference type="Proteomes" id="UP000054023">
    <property type="component" value="Unassembled WGS sequence"/>
</dbReference>
<dbReference type="AlphaFoldDB" id="A0A0W8IFL2"/>
<accession>A0A0W8IFL2</accession>
<dbReference type="SMART" id="SM00554">
    <property type="entry name" value="FAS1"/>
    <property type="match status" value="1"/>
</dbReference>
<dbReference type="STRING" id="317018.AVL63_00265"/>
<dbReference type="GO" id="GO:0030198">
    <property type="term" value="P:extracellular matrix organization"/>
    <property type="evidence" value="ECO:0007669"/>
    <property type="project" value="TreeGrafter"/>
</dbReference>
<dbReference type="FunFam" id="2.30.180.10:FF:000019">
    <property type="entry name" value="Cell surface lipoprotein"/>
    <property type="match status" value="1"/>
</dbReference>
<dbReference type="Gene3D" id="2.30.180.10">
    <property type="entry name" value="FAS1 domain"/>
    <property type="match status" value="1"/>
</dbReference>
<gene>
    <name evidence="5" type="ORF">AVL63_00265</name>
</gene>
<dbReference type="GO" id="GO:0005615">
    <property type="term" value="C:extracellular space"/>
    <property type="evidence" value="ECO:0007669"/>
    <property type="project" value="TreeGrafter"/>
</dbReference>
<evidence type="ECO:0000259" key="4">
    <source>
        <dbReference type="PROSITE" id="PS50213"/>
    </source>
</evidence>
<organism evidence="5 6">
    <name type="scientific">Nesterenkonia jeotgali</name>
    <dbReference type="NCBI Taxonomy" id="317018"/>
    <lineage>
        <taxon>Bacteria</taxon>
        <taxon>Bacillati</taxon>
        <taxon>Actinomycetota</taxon>
        <taxon>Actinomycetes</taxon>
        <taxon>Micrococcales</taxon>
        <taxon>Micrococcaceae</taxon>
        <taxon>Nesterenkonia</taxon>
    </lineage>
</organism>
<dbReference type="GO" id="GO:0007155">
    <property type="term" value="P:cell adhesion"/>
    <property type="evidence" value="ECO:0007669"/>
    <property type="project" value="TreeGrafter"/>
</dbReference>
<keyword evidence="1 3" id="KW-0732">Signal</keyword>
<reference evidence="6" key="1">
    <citation type="submission" date="2015-12" db="EMBL/GenBank/DDBJ databases">
        <authorList>
            <person name="Nair G.R."/>
            <person name="Kaur G."/>
            <person name="Mayilraj S."/>
        </authorList>
    </citation>
    <scope>NUCLEOTIDE SEQUENCE [LARGE SCALE GENOMIC DNA]</scope>
    <source>
        <strain evidence="6">CD08_7</strain>
    </source>
</reference>
<feature type="region of interest" description="Disordered" evidence="2">
    <location>
        <begin position="27"/>
        <end position="75"/>
    </location>
</feature>
<evidence type="ECO:0000256" key="3">
    <source>
        <dbReference type="SAM" id="SignalP"/>
    </source>
</evidence>
<feature type="chain" id="PRO_5006944259" evidence="3">
    <location>
        <begin position="30"/>
        <end position="243"/>
    </location>
</feature>
<dbReference type="InterPro" id="IPR036378">
    <property type="entry name" value="FAS1_dom_sf"/>
</dbReference>
<feature type="domain" description="FAS1" evidence="4">
    <location>
        <begin position="104"/>
        <end position="236"/>
    </location>
</feature>
<dbReference type="InterPro" id="IPR050904">
    <property type="entry name" value="Adhesion/Biosynth-related"/>
</dbReference>
<protein>
    <submittedName>
        <fullName evidence="5">Fasciclin</fullName>
    </submittedName>
</protein>
<evidence type="ECO:0000256" key="2">
    <source>
        <dbReference type="SAM" id="MobiDB-lite"/>
    </source>
</evidence>
<dbReference type="PANTHER" id="PTHR10900">
    <property type="entry name" value="PERIOSTIN-RELATED"/>
    <property type="match status" value="1"/>
</dbReference>
<dbReference type="SUPFAM" id="SSF82153">
    <property type="entry name" value="FAS1 domain"/>
    <property type="match status" value="1"/>
</dbReference>
<dbReference type="GO" id="GO:0031012">
    <property type="term" value="C:extracellular matrix"/>
    <property type="evidence" value="ECO:0007669"/>
    <property type="project" value="TreeGrafter"/>
</dbReference>
<comment type="caution">
    <text evidence="5">The sequence shown here is derived from an EMBL/GenBank/DDBJ whole genome shotgun (WGS) entry which is preliminary data.</text>
</comment>
<evidence type="ECO:0000313" key="5">
    <source>
        <dbReference type="EMBL" id="KUG58560.1"/>
    </source>
</evidence>
<dbReference type="RefSeq" id="WP_058888244.1">
    <property type="nucleotide sequence ID" value="NZ_LQBM01000003.1"/>
</dbReference>
<keyword evidence="6" id="KW-1185">Reference proteome</keyword>
<dbReference type="InterPro" id="IPR000782">
    <property type="entry name" value="FAS1_domain"/>
</dbReference>
<dbReference type="EMBL" id="LQBM01000003">
    <property type="protein sequence ID" value="KUG58560.1"/>
    <property type="molecule type" value="Genomic_DNA"/>
</dbReference>
<dbReference type="GO" id="GO:0050839">
    <property type="term" value="F:cell adhesion molecule binding"/>
    <property type="evidence" value="ECO:0007669"/>
    <property type="project" value="TreeGrafter"/>
</dbReference>
<proteinExistence type="predicted"/>
<evidence type="ECO:0000313" key="6">
    <source>
        <dbReference type="Proteomes" id="UP000054023"/>
    </source>
</evidence>
<dbReference type="Pfam" id="PF02469">
    <property type="entry name" value="Fasciclin"/>
    <property type="match status" value="1"/>
</dbReference>
<dbReference type="PANTHER" id="PTHR10900:SF77">
    <property type="entry name" value="FI19380P1"/>
    <property type="match status" value="1"/>
</dbReference>
<feature type="compositionally biased region" description="Acidic residues" evidence="2">
    <location>
        <begin position="28"/>
        <end position="72"/>
    </location>
</feature>
<feature type="signal peptide" evidence="3">
    <location>
        <begin position="1"/>
        <end position="29"/>
    </location>
</feature>